<dbReference type="OrthoDB" id="3778270at2"/>
<name>A0A379LVN7_9NOCA</name>
<dbReference type="AlphaFoldDB" id="A0A379LVN7"/>
<gene>
    <name evidence="1" type="ORF">NCTC13296_00953</name>
</gene>
<dbReference type="Pfam" id="PF04075">
    <property type="entry name" value="F420H2_quin_red"/>
    <property type="match status" value="1"/>
</dbReference>
<protein>
    <submittedName>
        <fullName evidence="1">Deazaflavin-dependent oxidoreductase, nitroreductase family</fullName>
    </submittedName>
</protein>
<dbReference type="GO" id="GO:0016491">
    <property type="term" value="F:oxidoreductase activity"/>
    <property type="evidence" value="ECO:0007669"/>
    <property type="project" value="InterPro"/>
</dbReference>
<dbReference type="InterPro" id="IPR004378">
    <property type="entry name" value="F420H2_quin_Rdtase"/>
</dbReference>
<dbReference type="RefSeq" id="WP_064065567.1">
    <property type="nucleotide sequence ID" value="NZ_LPZN01000101.1"/>
</dbReference>
<organism evidence="1 2">
    <name type="scientific">Rhodococcus gordoniae</name>
    <dbReference type="NCBI Taxonomy" id="223392"/>
    <lineage>
        <taxon>Bacteria</taxon>
        <taxon>Bacillati</taxon>
        <taxon>Actinomycetota</taxon>
        <taxon>Actinomycetes</taxon>
        <taxon>Mycobacteriales</taxon>
        <taxon>Nocardiaceae</taxon>
        <taxon>Rhodococcus</taxon>
    </lineage>
</organism>
<proteinExistence type="predicted"/>
<reference evidence="1 2" key="1">
    <citation type="submission" date="2018-06" db="EMBL/GenBank/DDBJ databases">
        <authorList>
            <consortium name="Pathogen Informatics"/>
            <person name="Doyle S."/>
        </authorList>
    </citation>
    <scope>NUCLEOTIDE SEQUENCE [LARGE SCALE GENOMIC DNA]</scope>
    <source>
        <strain evidence="1 2">NCTC13296</strain>
    </source>
</reference>
<keyword evidence="2" id="KW-1185">Reference proteome</keyword>
<sequence length="128" mass="13912">MPLPRTMARFNKVVTNRVTTPFAQLLPGTAVVEHRGRRSGRIFRTPVLLFGVGDDLRIALTYGADTDWVRNVRAVGSAVVHTRGEAVPVTAPRLGNDPQASWAPLPVRMALRAIGASGYLDCTPRRAP</sequence>
<evidence type="ECO:0000313" key="1">
    <source>
        <dbReference type="EMBL" id="SUE14120.1"/>
    </source>
</evidence>
<dbReference type="Gene3D" id="2.30.110.10">
    <property type="entry name" value="Electron Transport, Fmn-binding Protein, Chain A"/>
    <property type="match status" value="1"/>
</dbReference>
<accession>A0A379LVN7</accession>
<dbReference type="Proteomes" id="UP000254569">
    <property type="component" value="Unassembled WGS sequence"/>
</dbReference>
<dbReference type="InterPro" id="IPR012349">
    <property type="entry name" value="Split_barrel_FMN-bd"/>
</dbReference>
<evidence type="ECO:0000313" key="2">
    <source>
        <dbReference type="Proteomes" id="UP000254569"/>
    </source>
</evidence>
<dbReference type="NCBIfam" id="TIGR00026">
    <property type="entry name" value="hi_GC_TIGR00026"/>
    <property type="match status" value="1"/>
</dbReference>
<dbReference type="EMBL" id="UGVI01000001">
    <property type="protein sequence ID" value="SUE14120.1"/>
    <property type="molecule type" value="Genomic_DNA"/>
</dbReference>